<evidence type="ECO:0000259" key="2">
    <source>
        <dbReference type="Pfam" id="PF00850"/>
    </source>
</evidence>
<protein>
    <recommendedName>
        <fullName evidence="2">Histone deacetylase domain-containing protein</fullName>
    </recommendedName>
</protein>
<feature type="domain" description="Histone deacetylase" evidence="2">
    <location>
        <begin position="437"/>
        <end position="528"/>
    </location>
</feature>
<evidence type="ECO:0000256" key="1">
    <source>
        <dbReference type="ARBA" id="ARBA00048287"/>
    </source>
</evidence>
<reference evidence="3 4" key="1">
    <citation type="submission" date="2023-08" db="EMBL/GenBank/DDBJ databases">
        <title>A Necator americanus chromosomal reference genome.</title>
        <authorList>
            <person name="Ilik V."/>
            <person name="Petrzelkova K.J."/>
            <person name="Pardy F."/>
            <person name="Fuh T."/>
            <person name="Niatou-Singa F.S."/>
            <person name="Gouil Q."/>
            <person name="Baker L."/>
            <person name="Ritchie M.E."/>
            <person name="Jex A.R."/>
            <person name="Gazzola D."/>
            <person name="Li H."/>
            <person name="Toshio Fujiwara R."/>
            <person name="Zhan B."/>
            <person name="Aroian R.V."/>
            <person name="Pafco B."/>
            <person name="Schwarz E.M."/>
        </authorList>
    </citation>
    <scope>NUCLEOTIDE SEQUENCE [LARGE SCALE GENOMIC DNA]</scope>
    <source>
        <strain evidence="3 4">Aroian</strain>
        <tissue evidence="3">Whole animal</tissue>
    </source>
</reference>
<gene>
    <name evidence="3" type="primary">Necator_chrIV.g13800</name>
    <name evidence="3" type="ORF">RB195_000508</name>
</gene>
<evidence type="ECO:0000313" key="4">
    <source>
        <dbReference type="Proteomes" id="UP001303046"/>
    </source>
</evidence>
<dbReference type="Pfam" id="PF00850">
    <property type="entry name" value="Hist_deacetyl"/>
    <property type="match status" value="2"/>
</dbReference>
<comment type="catalytic activity">
    <reaction evidence="1">
        <text>N(6)-acetyl-L-lysyl-[histone] + H2O = L-lysyl-[histone] + acetate</text>
        <dbReference type="Rhea" id="RHEA:58196"/>
        <dbReference type="Rhea" id="RHEA-COMP:9845"/>
        <dbReference type="Rhea" id="RHEA-COMP:11338"/>
        <dbReference type="ChEBI" id="CHEBI:15377"/>
        <dbReference type="ChEBI" id="CHEBI:29969"/>
        <dbReference type="ChEBI" id="CHEBI:30089"/>
        <dbReference type="ChEBI" id="CHEBI:61930"/>
        <dbReference type="EC" id="3.5.1.98"/>
    </reaction>
</comment>
<dbReference type="PANTHER" id="PTHR10625:SF38">
    <property type="entry name" value="HISTONE DEACETYLASE 6, ISOFORM G"/>
    <property type="match status" value="1"/>
</dbReference>
<dbReference type="InterPro" id="IPR037138">
    <property type="entry name" value="His_deacetylse_dom_sf"/>
</dbReference>
<dbReference type="EMBL" id="JAVFWL010000004">
    <property type="protein sequence ID" value="KAK6747346.1"/>
    <property type="molecule type" value="Genomic_DNA"/>
</dbReference>
<comment type="caution">
    <text evidence="3">The sequence shown here is derived from an EMBL/GenBank/DDBJ whole genome shotgun (WGS) entry which is preliminary data.</text>
</comment>
<feature type="domain" description="Histone deacetylase" evidence="2">
    <location>
        <begin position="28"/>
        <end position="324"/>
    </location>
</feature>
<dbReference type="InterPro" id="IPR023801">
    <property type="entry name" value="His_deacetylse_dom"/>
</dbReference>
<sequence length="563" mass="63490">MEGSLEYKTTLGFNKPQQLHKNTICEEHPENPNRIDVCRHLLVESGLIGECQEIDTFPSLDDLDLRQTHAEGHVNRLLKEAISMDQSSLNQLCEDYDSVFMSPGSVEAAKSAVSCCRWLAENIVENKIPNAFALVRPPGHHANRYSACGFCLFNNAAQAAEAAFNFGADRTLIVDLDIHHGQGTQQIFYEDKRVLVFSIHRYEDGKFWPHLRESNYDHVGDWEGAGYNVNIALNETGCGDADYMAIFWNVLWPLAQEFNPDFVIVSAGFDSCSGDPLGEMRLSPDAYSHIIYHLSGLAHGKLLLILEGGYNHNVQSVGVHRCLRILCGYKPLPITLLETPKASTVVSCLNCISALRGYWNCFDFYIKANSKRRSWKVHNPFASFNPPNENEKENTRDIVQKDLLKHTQPFITTTRSKMLLVHNGDSSKHFNSIEQEHPEQPARTAKIMAHLESCGLTSKCEVILNDRIVIDSELESVHERPYIQKMKRCAEMTDSELRITEDGLNSIYLTRDTFHIASRSAGATLEITVILKSVEWGWKVPGSTQSMAGFVVWLLFPFLLIQT</sequence>
<dbReference type="InterPro" id="IPR000286">
    <property type="entry name" value="HDACs"/>
</dbReference>
<dbReference type="Proteomes" id="UP001303046">
    <property type="component" value="Unassembled WGS sequence"/>
</dbReference>
<evidence type="ECO:0000313" key="3">
    <source>
        <dbReference type="EMBL" id="KAK6747346.1"/>
    </source>
</evidence>
<proteinExistence type="predicted"/>
<name>A0ABR1DBC2_NECAM</name>
<dbReference type="PRINTS" id="PR01270">
    <property type="entry name" value="HDASUPER"/>
</dbReference>
<dbReference type="SUPFAM" id="SSF52768">
    <property type="entry name" value="Arginase/deacetylase"/>
    <property type="match status" value="2"/>
</dbReference>
<organism evidence="3 4">
    <name type="scientific">Necator americanus</name>
    <name type="common">Human hookworm</name>
    <dbReference type="NCBI Taxonomy" id="51031"/>
    <lineage>
        <taxon>Eukaryota</taxon>
        <taxon>Metazoa</taxon>
        <taxon>Ecdysozoa</taxon>
        <taxon>Nematoda</taxon>
        <taxon>Chromadorea</taxon>
        <taxon>Rhabditida</taxon>
        <taxon>Rhabditina</taxon>
        <taxon>Rhabditomorpha</taxon>
        <taxon>Strongyloidea</taxon>
        <taxon>Ancylostomatidae</taxon>
        <taxon>Bunostominae</taxon>
        <taxon>Necator</taxon>
    </lineage>
</organism>
<keyword evidence="4" id="KW-1185">Reference proteome</keyword>
<dbReference type="InterPro" id="IPR023696">
    <property type="entry name" value="Ureohydrolase_dom_sf"/>
</dbReference>
<dbReference type="Gene3D" id="3.40.800.20">
    <property type="entry name" value="Histone deacetylase domain"/>
    <property type="match status" value="2"/>
</dbReference>
<dbReference type="PANTHER" id="PTHR10625">
    <property type="entry name" value="HISTONE DEACETYLASE HDAC1-RELATED"/>
    <property type="match status" value="1"/>
</dbReference>
<accession>A0ABR1DBC2</accession>